<dbReference type="RefSeq" id="WP_382167722.1">
    <property type="nucleotide sequence ID" value="NZ_JBHTBR010000005.1"/>
</dbReference>
<dbReference type="SUPFAM" id="SSF53474">
    <property type="entry name" value="alpha/beta-Hydrolases"/>
    <property type="match status" value="1"/>
</dbReference>
<evidence type="ECO:0000313" key="4">
    <source>
        <dbReference type="EMBL" id="MFC7292355.1"/>
    </source>
</evidence>
<evidence type="ECO:0000256" key="1">
    <source>
        <dbReference type="ARBA" id="ARBA00022801"/>
    </source>
</evidence>
<reference evidence="5" key="1">
    <citation type="journal article" date="2019" name="Int. J. Syst. Evol. Microbiol.">
        <title>The Global Catalogue of Microorganisms (GCM) 10K type strain sequencing project: providing services to taxonomists for standard genome sequencing and annotation.</title>
        <authorList>
            <consortium name="The Broad Institute Genomics Platform"/>
            <consortium name="The Broad Institute Genome Sequencing Center for Infectious Disease"/>
            <person name="Wu L."/>
            <person name="Ma J."/>
        </authorList>
    </citation>
    <scope>NUCLEOTIDE SEQUENCE [LARGE SCALE GENOMIC DNA]</scope>
    <source>
        <strain evidence="5">CCUG 51308</strain>
    </source>
</reference>
<dbReference type="EMBL" id="JBHTBR010000005">
    <property type="protein sequence ID" value="MFC7292355.1"/>
    <property type="molecule type" value="Genomic_DNA"/>
</dbReference>
<dbReference type="Pfam" id="PF00326">
    <property type="entry name" value="Peptidase_S9"/>
    <property type="match status" value="1"/>
</dbReference>
<name>A0ABW2ING8_9PROT</name>
<feature type="signal peptide" evidence="2">
    <location>
        <begin position="1"/>
        <end position="22"/>
    </location>
</feature>
<dbReference type="Proteomes" id="UP001596492">
    <property type="component" value="Unassembled WGS sequence"/>
</dbReference>
<protein>
    <submittedName>
        <fullName evidence="4">Alpha/beta hydrolase family protein</fullName>
        <ecNumber evidence="4">3.4.-.-</ecNumber>
    </submittedName>
</protein>
<evidence type="ECO:0000313" key="5">
    <source>
        <dbReference type="Proteomes" id="UP001596492"/>
    </source>
</evidence>
<keyword evidence="5" id="KW-1185">Reference proteome</keyword>
<dbReference type="GO" id="GO:0016787">
    <property type="term" value="F:hydrolase activity"/>
    <property type="evidence" value="ECO:0007669"/>
    <property type="project" value="UniProtKB-KW"/>
</dbReference>
<dbReference type="PANTHER" id="PTHR42776:SF27">
    <property type="entry name" value="DIPEPTIDYL PEPTIDASE FAMILY MEMBER 6"/>
    <property type="match status" value="1"/>
</dbReference>
<dbReference type="InterPro" id="IPR029058">
    <property type="entry name" value="AB_hydrolase_fold"/>
</dbReference>
<evidence type="ECO:0000259" key="3">
    <source>
        <dbReference type="Pfam" id="PF00326"/>
    </source>
</evidence>
<proteinExistence type="predicted"/>
<evidence type="ECO:0000256" key="2">
    <source>
        <dbReference type="SAM" id="SignalP"/>
    </source>
</evidence>
<dbReference type="EC" id="3.4.-.-" evidence="4"/>
<dbReference type="PANTHER" id="PTHR42776">
    <property type="entry name" value="SERINE PEPTIDASE S9 FAMILY MEMBER"/>
    <property type="match status" value="1"/>
</dbReference>
<sequence>MSHFRRISGVFLALILSTSASAQDKSPPPPLETYGKLPIIRSMSISPSGNKVGYLKSQDNEEAFFVLNVNDLTSTGVNTTAVKARGVDFINDQYAALTASETTRLFGFQGKIEFGASFSFDTRKNKVVQLLRRDKTLYPGQSGLGRIVGFVPSKERLLMPAYIGDRYSERIPYNLLSVDPKTGKASKFERGTSHTIDWFVNEEGLILAREDLDEKSNVYSIHTKRNGNWEKVYEVENSPLRPFALVGVKSDESALLIITGVKDGTGEALRELRWDGSISPPILAKENAEIDGVLSDSNNKIFGVRYSGMRPSYAFFDETINESVQELLGNYEEYSLSIESWSKDWSKIILKIMGGKEVGDFYLYNNADKSLKKLGNSRIIPAEWVAESITIEYPARDGTNIPAVLTWPADPNLKTNIPTIILPHGGPESYDQLSFDWLAQYFASRGYLVLQPNFRGSSGFGWNFKKQGRGEWGGLMQDDVTDGLKALINSGFTDPDKVCIVGASYGGYSALAGGAFTSELYKCVIAIAPVSDLPRVLKTEKNEHSSSSSIVEYWTRVIGDRRIDKQKLENVSPVNHADKFKAPVLLIHGKDDTVVNIDQSVVMQKALKKADKSVELIKLKGGDHWLSTNETRLDTLIAIDKFIKTHNPTD</sequence>
<accession>A0ABW2ING8</accession>
<keyword evidence="1 4" id="KW-0378">Hydrolase</keyword>
<organism evidence="4 5">
    <name type="scientific">Hirschia litorea</name>
    <dbReference type="NCBI Taxonomy" id="1199156"/>
    <lineage>
        <taxon>Bacteria</taxon>
        <taxon>Pseudomonadati</taxon>
        <taxon>Pseudomonadota</taxon>
        <taxon>Alphaproteobacteria</taxon>
        <taxon>Hyphomonadales</taxon>
        <taxon>Hyphomonadaceae</taxon>
        <taxon>Hirschia</taxon>
    </lineage>
</organism>
<feature type="chain" id="PRO_5045457553" evidence="2">
    <location>
        <begin position="23"/>
        <end position="650"/>
    </location>
</feature>
<feature type="domain" description="Peptidase S9 prolyl oligopeptidase catalytic" evidence="3">
    <location>
        <begin position="434"/>
        <end position="646"/>
    </location>
</feature>
<dbReference type="Gene3D" id="3.40.50.1820">
    <property type="entry name" value="alpha/beta hydrolase"/>
    <property type="match status" value="1"/>
</dbReference>
<keyword evidence="2" id="KW-0732">Signal</keyword>
<comment type="caution">
    <text evidence="4">The sequence shown here is derived from an EMBL/GenBank/DDBJ whole genome shotgun (WGS) entry which is preliminary data.</text>
</comment>
<dbReference type="SUPFAM" id="SSF82171">
    <property type="entry name" value="DPP6 N-terminal domain-like"/>
    <property type="match status" value="1"/>
</dbReference>
<dbReference type="InterPro" id="IPR001375">
    <property type="entry name" value="Peptidase_S9_cat"/>
</dbReference>
<gene>
    <name evidence="4" type="ORF">ACFQS8_12055</name>
</gene>